<name>X1BMF5_9ZZZZ</name>
<feature type="non-terminal residue" evidence="1">
    <location>
        <position position="285"/>
    </location>
</feature>
<gene>
    <name evidence="1" type="ORF">S01H4_43098</name>
</gene>
<dbReference type="AlphaFoldDB" id="X1BMF5"/>
<protein>
    <submittedName>
        <fullName evidence="1">Uncharacterized protein</fullName>
    </submittedName>
</protein>
<organism evidence="1">
    <name type="scientific">marine sediment metagenome</name>
    <dbReference type="NCBI Taxonomy" id="412755"/>
    <lineage>
        <taxon>unclassified sequences</taxon>
        <taxon>metagenomes</taxon>
        <taxon>ecological metagenomes</taxon>
    </lineage>
</organism>
<feature type="non-terminal residue" evidence="1">
    <location>
        <position position="1"/>
    </location>
</feature>
<reference evidence="1" key="1">
    <citation type="journal article" date="2014" name="Front. Microbiol.">
        <title>High frequency of phylogenetically diverse reductive dehalogenase-homologous genes in deep subseafloor sedimentary metagenomes.</title>
        <authorList>
            <person name="Kawai M."/>
            <person name="Futagami T."/>
            <person name="Toyoda A."/>
            <person name="Takaki Y."/>
            <person name="Nishi S."/>
            <person name="Hori S."/>
            <person name="Arai W."/>
            <person name="Tsubouchi T."/>
            <person name="Morono Y."/>
            <person name="Uchiyama I."/>
            <person name="Ito T."/>
            <person name="Fujiyama A."/>
            <person name="Inagaki F."/>
            <person name="Takami H."/>
        </authorList>
    </citation>
    <scope>NUCLEOTIDE SEQUENCE</scope>
    <source>
        <strain evidence="1">Expedition CK06-06</strain>
    </source>
</reference>
<accession>X1BMF5</accession>
<comment type="caution">
    <text evidence="1">The sequence shown here is derived from an EMBL/GenBank/DDBJ whole genome shotgun (WGS) entry which is preliminary data.</text>
</comment>
<dbReference type="EMBL" id="BART01023740">
    <property type="protein sequence ID" value="GAG96175.1"/>
    <property type="molecule type" value="Genomic_DNA"/>
</dbReference>
<proteinExistence type="predicted"/>
<evidence type="ECO:0000313" key="1">
    <source>
        <dbReference type="EMBL" id="GAG96175.1"/>
    </source>
</evidence>
<sequence length="285" mass="32504">NTKRMCLPEALVEARNCLFPDVAEGCPIDDPLGIDKNEQFGFFSIPLNYRKRGMRFDLSTKISDDFGIRFRFGIADICQTTTCVGFENLTEKATPNYGDSDPKSYNPNNPNFTKDNINSKLMCNREQIAPQICLNIDNFNQTSVEDLRVGLYWRHAYPINHNRNGWPRFLVIPYLTLDGSLAVGKNRNWNQPFALSFGSNDHHGVGITGGINIDFTESVEFGMESGFTHFFAKDFCHYPVPTSSYQSGIYPFTTDVNIKPGYNVHFGAKMQAYHFLERLSVYFQY</sequence>